<evidence type="ECO:0000313" key="2">
    <source>
        <dbReference type="Proteomes" id="UP000284842"/>
    </source>
</evidence>
<proteinExistence type="predicted"/>
<sequence>MEISVVMMLVLLGGFFLAMGAISVCRDVYWRHRAQNRVPQANRRTRRSAIVDDGENQQIFVLSLPITNQHVYPPLPHPNTRENRVYLAPGRASNNGRERRVDVAVTRIDDHITEFFEDGRV</sequence>
<dbReference type="EMBL" id="NHTK01004810">
    <property type="protein sequence ID" value="PPQ84823.1"/>
    <property type="molecule type" value="Genomic_DNA"/>
</dbReference>
<reference evidence="1 2" key="1">
    <citation type="journal article" date="2018" name="Evol. Lett.">
        <title>Horizontal gene cluster transfer increased hallucinogenic mushroom diversity.</title>
        <authorList>
            <person name="Reynolds H.T."/>
            <person name="Vijayakumar V."/>
            <person name="Gluck-Thaler E."/>
            <person name="Korotkin H.B."/>
            <person name="Matheny P.B."/>
            <person name="Slot J.C."/>
        </authorList>
    </citation>
    <scope>NUCLEOTIDE SEQUENCE [LARGE SCALE GENOMIC DNA]</scope>
    <source>
        <strain evidence="1 2">2629</strain>
    </source>
</reference>
<name>A0A409X218_9AGAR</name>
<keyword evidence="2" id="KW-1185">Reference proteome</keyword>
<accession>A0A409X218</accession>
<evidence type="ECO:0000313" key="1">
    <source>
        <dbReference type="EMBL" id="PPQ84823.1"/>
    </source>
</evidence>
<comment type="caution">
    <text evidence="1">The sequence shown here is derived from an EMBL/GenBank/DDBJ whole genome shotgun (WGS) entry which is preliminary data.</text>
</comment>
<dbReference type="Proteomes" id="UP000284842">
    <property type="component" value="Unassembled WGS sequence"/>
</dbReference>
<protein>
    <submittedName>
        <fullName evidence="1">Uncharacterized protein</fullName>
    </submittedName>
</protein>
<dbReference type="InParanoid" id="A0A409X218"/>
<organism evidence="1 2">
    <name type="scientific">Panaeolus cyanescens</name>
    <dbReference type="NCBI Taxonomy" id="181874"/>
    <lineage>
        <taxon>Eukaryota</taxon>
        <taxon>Fungi</taxon>
        <taxon>Dikarya</taxon>
        <taxon>Basidiomycota</taxon>
        <taxon>Agaricomycotina</taxon>
        <taxon>Agaricomycetes</taxon>
        <taxon>Agaricomycetidae</taxon>
        <taxon>Agaricales</taxon>
        <taxon>Agaricineae</taxon>
        <taxon>Galeropsidaceae</taxon>
        <taxon>Panaeolus</taxon>
    </lineage>
</organism>
<dbReference type="AlphaFoldDB" id="A0A409X218"/>
<gene>
    <name evidence="1" type="ORF">CVT24_013259</name>
</gene>